<sequence length="34" mass="3822">MTYHTICYVNGHAFSSIINSNCVSNHCGYNDRCP</sequence>
<name>A0A0J8BRD4_BETVV</name>
<dbReference type="Gramene" id="KMT04050">
    <property type="protein sequence ID" value="KMT04050"/>
    <property type="gene ID" value="BVRB_8g186470"/>
</dbReference>
<dbReference type="AlphaFoldDB" id="A0A0J8BRD4"/>
<protein>
    <submittedName>
        <fullName evidence="1">Uncharacterized protein</fullName>
    </submittedName>
</protein>
<dbReference type="EMBL" id="KQ090159">
    <property type="protein sequence ID" value="KMT04050.1"/>
    <property type="molecule type" value="Genomic_DNA"/>
</dbReference>
<accession>A0A0J8BRD4</accession>
<gene>
    <name evidence="1" type="ORF">BVRB_8g186470</name>
</gene>
<evidence type="ECO:0000313" key="1">
    <source>
        <dbReference type="EMBL" id="KMT04050.1"/>
    </source>
</evidence>
<proteinExistence type="predicted"/>
<organism evidence="1 2">
    <name type="scientific">Beta vulgaris subsp. vulgaris</name>
    <name type="common">Beet</name>
    <dbReference type="NCBI Taxonomy" id="3555"/>
    <lineage>
        <taxon>Eukaryota</taxon>
        <taxon>Viridiplantae</taxon>
        <taxon>Streptophyta</taxon>
        <taxon>Embryophyta</taxon>
        <taxon>Tracheophyta</taxon>
        <taxon>Spermatophyta</taxon>
        <taxon>Magnoliopsida</taxon>
        <taxon>eudicotyledons</taxon>
        <taxon>Gunneridae</taxon>
        <taxon>Pentapetalae</taxon>
        <taxon>Caryophyllales</taxon>
        <taxon>Chenopodiaceae</taxon>
        <taxon>Betoideae</taxon>
        <taxon>Beta</taxon>
    </lineage>
</organism>
<keyword evidence="2" id="KW-1185">Reference proteome</keyword>
<reference evidence="1 2" key="1">
    <citation type="journal article" date="2014" name="Nature">
        <title>The genome of the recently domesticated crop plant sugar beet (Beta vulgaris).</title>
        <authorList>
            <person name="Dohm J.C."/>
            <person name="Minoche A.E."/>
            <person name="Holtgrawe D."/>
            <person name="Capella-Gutierrez S."/>
            <person name="Zakrzewski F."/>
            <person name="Tafer H."/>
            <person name="Rupp O."/>
            <person name="Sorensen T.R."/>
            <person name="Stracke R."/>
            <person name="Reinhardt R."/>
            <person name="Goesmann A."/>
            <person name="Kraft T."/>
            <person name="Schulz B."/>
            <person name="Stadler P.F."/>
            <person name="Schmidt T."/>
            <person name="Gabaldon T."/>
            <person name="Lehrach H."/>
            <person name="Weisshaar B."/>
            <person name="Himmelbauer H."/>
        </authorList>
    </citation>
    <scope>NUCLEOTIDE SEQUENCE [LARGE SCALE GENOMIC DNA]</scope>
    <source>
        <tissue evidence="1">Taproot</tissue>
    </source>
</reference>
<dbReference type="Proteomes" id="UP000035740">
    <property type="component" value="Chromosome 8"/>
</dbReference>
<evidence type="ECO:0000313" key="2">
    <source>
        <dbReference type="Proteomes" id="UP000035740"/>
    </source>
</evidence>